<dbReference type="PANTHER" id="PTHR24223:SF357">
    <property type="entry name" value="ATP-BINDING CASSETTE SUB-FAMILY C MEMBER 4"/>
    <property type="match status" value="1"/>
</dbReference>
<name>A0A4W2FXW4_BOBOX</name>
<dbReference type="GO" id="GO:0005524">
    <property type="term" value="F:ATP binding"/>
    <property type="evidence" value="ECO:0007669"/>
    <property type="project" value="UniProtKB-KW"/>
</dbReference>
<evidence type="ECO:0000313" key="5">
    <source>
        <dbReference type="Proteomes" id="UP000429181"/>
    </source>
</evidence>
<evidence type="ECO:0000313" key="4">
    <source>
        <dbReference type="Ensembl" id="ENSBIXP00005010622.1"/>
    </source>
</evidence>
<feature type="region of interest" description="Disordered" evidence="3">
    <location>
        <begin position="1"/>
        <end position="41"/>
    </location>
</feature>
<dbReference type="GO" id="GO:0005886">
    <property type="term" value="C:plasma membrane"/>
    <property type="evidence" value="ECO:0007669"/>
    <property type="project" value="TreeGrafter"/>
</dbReference>
<keyword evidence="1" id="KW-0547">Nucleotide-binding</keyword>
<reference evidence="4" key="2">
    <citation type="submission" date="2025-08" db="UniProtKB">
        <authorList>
            <consortium name="Ensembl"/>
        </authorList>
    </citation>
    <scope>IDENTIFICATION</scope>
</reference>
<accession>A0A4W2FXW4</accession>
<feature type="region of interest" description="Disordered" evidence="3">
    <location>
        <begin position="110"/>
        <end position="137"/>
    </location>
</feature>
<dbReference type="GO" id="GO:0042626">
    <property type="term" value="F:ATPase-coupled transmembrane transporter activity"/>
    <property type="evidence" value="ECO:0007669"/>
    <property type="project" value="TreeGrafter"/>
</dbReference>
<dbReference type="Proteomes" id="UP000429181">
    <property type="component" value="Unassembled WGS sequence"/>
</dbReference>
<dbReference type="AlphaFoldDB" id="A0A4W2FXW4"/>
<gene>
    <name evidence="4" type="primary">LOC113888440</name>
</gene>
<keyword evidence="2" id="KW-0067">ATP-binding</keyword>
<reference evidence="5" key="1">
    <citation type="submission" date="2018-11" db="EMBL/GenBank/DDBJ databases">
        <title>Haplotype-resolved cattle genomes.</title>
        <authorList>
            <person name="Low W.Y."/>
            <person name="Tearle R."/>
            <person name="Bickhart D.M."/>
            <person name="Rosen B.D."/>
            <person name="Koren S."/>
            <person name="Rhie A."/>
            <person name="Hiendleder S."/>
            <person name="Phillippy A.M."/>
            <person name="Smith T.P.L."/>
            <person name="Williams J.L."/>
        </authorList>
    </citation>
    <scope>NUCLEOTIDE SEQUENCE [LARGE SCALE GENOMIC DNA]</scope>
</reference>
<dbReference type="InterPro" id="IPR050173">
    <property type="entry name" value="ABC_transporter_C-like"/>
</dbReference>
<dbReference type="PANTHER" id="PTHR24223">
    <property type="entry name" value="ATP-BINDING CASSETTE SUB-FAMILY C"/>
    <property type="match status" value="1"/>
</dbReference>
<dbReference type="GeneTree" id="ENSGT00940000153931"/>
<protein>
    <submittedName>
        <fullName evidence="4">Multidrug resistance-associated protein 4-like</fullName>
    </submittedName>
</protein>
<dbReference type="Ensembl" id="ENSBIXT00005019097.1">
    <property type="protein sequence ID" value="ENSBIXP00005010622.1"/>
    <property type="gene ID" value="ENSBIXG00005015204.1"/>
</dbReference>
<evidence type="ECO:0000256" key="1">
    <source>
        <dbReference type="ARBA" id="ARBA00022741"/>
    </source>
</evidence>
<evidence type="ECO:0000256" key="2">
    <source>
        <dbReference type="ARBA" id="ARBA00022840"/>
    </source>
</evidence>
<organism evidence="4 5">
    <name type="scientific">Bos indicus x Bos taurus</name>
    <name type="common">Hybrid cattle</name>
    <dbReference type="NCBI Taxonomy" id="30522"/>
    <lineage>
        <taxon>Eukaryota</taxon>
        <taxon>Metazoa</taxon>
        <taxon>Chordata</taxon>
        <taxon>Craniata</taxon>
        <taxon>Vertebrata</taxon>
        <taxon>Euteleostomi</taxon>
        <taxon>Mammalia</taxon>
        <taxon>Eutheria</taxon>
        <taxon>Laurasiatheria</taxon>
        <taxon>Artiodactyla</taxon>
        <taxon>Ruminantia</taxon>
        <taxon>Pecora</taxon>
        <taxon>Bovidae</taxon>
        <taxon>Bovinae</taxon>
        <taxon>Bos</taxon>
    </lineage>
</organism>
<evidence type="ECO:0000256" key="3">
    <source>
        <dbReference type="SAM" id="MobiDB-lite"/>
    </source>
</evidence>
<proteinExistence type="predicted"/>
<sequence>ADHAFCQLSPGLPCSPWGASEQQRRAEPEPPPSPSGGAPGLRIGVSAEFAARWDPWSWFVCAVRSAYPPPSKSRGLASHLLAASGSFVLTASSSCSPTHGPTSPRALAVAQNRRPGGDPGGCAVGRLRSPGRQRPGGRWVLHSRKPVVLRARPADPEGELVSNMPAVASRSSGSLTVARAALRRSTPAPACTMPLLYPKPNPLQKANLCSRLFFWWLNPLFKIGHKRKLEANDMYSVLPEDRSQHLGEELQGYWDQEVLRAQKDAREPSLMKAIIKCYGKSYLVWGMLTFLEVKAFPYSALHFSVCESVLRWMD</sequence>